<keyword evidence="2" id="KW-0472">Membrane</keyword>
<organism evidence="9">
    <name type="scientific">Brugia timori</name>
    <dbReference type="NCBI Taxonomy" id="42155"/>
    <lineage>
        <taxon>Eukaryota</taxon>
        <taxon>Metazoa</taxon>
        <taxon>Ecdysozoa</taxon>
        <taxon>Nematoda</taxon>
        <taxon>Chromadorea</taxon>
        <taxon>Rhabditida</taxon>
        <taxon>Spirurina</taxon>
        <taxon>Spiruromorpha</taxon>
        <taxon>Filarioidea</taxon>
        <taxon>Onchocercidae</taxon>
        <taxon>Brugia</taxon>
    </lineage>
</organism>
<name>A0A0R3QWR3_9BILA</name>
<evidence type="ECO:0000259" key="6">
    <source>
        <dbReference type="PROSITE" id="PS50835"/>
    </source>
</evidence>
<dbReference type="GO" id="GO:0098609">
    <property type="term" value="P:cell-cell adhesion"/>
    <property type="evidence" value="ECO:0007669"/>
    <property type="project" value="TreeGrafter"/>
</dbReference>
<feature type="domain" description="Ig-like" evidence="6">
    <location>
        <begin position="150"/>
        <end position="229"/>
    </location>
</feature>
<protein>
    <submittedName>
        <fullName evidence="9">Ig-like domain-containing protein</fullName>
    </submittedName>
</protein>
<dbReference type="GO" id="GO:0050839">
    <property type="term" value="F:cell adhesion molecule binding"/>
    <property type="evidence" value="ECO:0007669"/>
    <property type="project" value="TreeGrafter"/>
</dbReference>
<dbReference type="AlphaFoldDB" id="A0A0R3QWR3"/>
<dbReference type="STRING" id="42155.A0A0R3QWR3"/>
<dbReference type="GO" id="GO:0005911">
    <property type="term" value="C:cell-cell junction"/>
    <property type="evidence" value="ECO:0007669"/>
    <property type="project" value="TreeGrafter"/>
</dbReference>
<evidence type="ECO:0000256" key="2">
    <source>
        <dbReference type="ARBA" id="ARBA00023136"/>
    </source>
</evidence>
<dbReference type="InterPro" id="IPR007110">
    <property type="entry name" value="Ig-like_dom"/>
</dbReference>
<dbReference type="PANTHER" id="PTHR11640:SF134">
    <property type="entry name" value="ECHINOID, ISOFORM A-RELATED"/>
    <property type="match status" value="1"/>
</dbReference>
<dbReference type="InterPro" id="IPR036179">
    <property type="entry name" value="Ig-like_dom_sf"/>
</dbReference>
<comment type="subcellular location">
    <subcellularLocation>
        <location evidence="1">Membrane</location>
        <topology evidence="1">Single-pass type I membrane protein</topology>
    </subcellularLocation>
</comment>
<proteinExistence type="predicted"/>
<evidence type="ECO:0000256" key="1">
    <source>
        <dbReference type="ARBA" id="ARBA00004479"/>
    </source>
</evidence>
<evidence type="ECO:0000256" key="4">
    <source>
        <dbReference type="ARBA" id="ARBA00023180"/>
    </source>
</evidence>
<sequence>MNSEEEKVEKLVFVRFTKDLERVVEPEKPVITRQPSAAVQEGELVTIECQTTGGNPSPSFVWVFSNRSMVPEEWYHVRSSGSLDRPSVSILQWRVNAEDNEAFLNCQVWNEALPKGEHKDASTTRLNSYMVRSFTISNIRSELFAVLYGPQVRAGPVHDYNVEEGERIELTCSANSNPAPSQFEWYHVASGERFAGTNWQFSVKRKHDGDFRCIATNSIESGVDQLTLNVQYGPVVQVKVNGYKYFLHRNCQECARLLAVRI</sequence>
<dbReference type="Proteomes" id="UP000280834">
    <property type="component" value="Unassembled WGS sequence"/>
</dbReference>
<reference evidence="9" key="1">
    <citation type="submission" date="2017-02" db="UniProtKB">
        <authorList>
            <consortium name="WormBaseParasite"/>
        </authorList>
    </citation>
    <scope>IDENTIFICATION</scope>
</reference>
<dbReference type="SMART" id="SM00409">
    <property type="entry name" value="IG"/>
    <property type="match status" value="2"/>
</dbReference>
<dbReference type="InterPro" id="IPR003599">
    <property type="entry name" value="Ig_sub"/>
</dbReference>
<dbReference type="GO" id="GO:0005886">
    <property type="term" value="C:plasma membrane"/>
    <property type="evidence" value="ECO:0007669"/>
    <property type="project" value="TreeGrafter"/>
</dbReference>
<evidence type="ECO:0000313" key="9">
    <source>
        <dbReference type="WBParaSite" id="BTMF_0001217101-mRNA-1"/>
    </source>
</evidence>
<evidence type="ECO:0000256" key="3">
    <source>
        <dbReference type="ARBA" id="ARBA00023157"/>
    </source>
</evidence>
<keyword evidence="3" id="KW-1015">Disulfide bond</keyword>
<dbReference type="Pfam" id="PF13927">
    <property type="entry name" value="Ig_3"/>
    <property type="match status" value="2"/>
</dbReference>
<evidence type="ECO:0000313" key="8">
    <source>
        <dbReference type="Proteomes" id="UP000280834"/>
    </source>
</evidence>
<keyword evidence="4" id="KW-0325">Glycoprotein</keyword>
<evidence type="ECO:0000313" key="7">
    <source>
        <dbReference type="EMBL" id="VDO34644.1"/>
    </source>
</evidence>
<keyword evidence="8" id="KW-1185">Reference proteome</keyword>
<dbReference type="InterPro" id="IPR003598">
    <property type="entry name" value="Ig_sub2"/>
</dbReference>
<accession>A0A0R3QWR3</accession>
<dbReference type="PROSITE" id="PS50835">
    <property type="entry name" value="IG_LIKE"/>
    <property type="match status" value="2"/>
</dbReference>
<dbReference type="PANTHER" id="PTHR11640">
    <property type="entry name" value="NEPHRIN"/>
    <property type="match status" value="1"/>
</dbReference>
<reference evidence="7 8" key="2">
    <citation type="submission" date="2018-11" db="EMBL/GenBank/DDBJ databases">
        <authorList>
            <consortium name="Pathogen Informatics"/>
        </authorList>
    </citation>
    <scope>NUCLEOTIDE SEQUENCE [LARGE SCALE GENOMIC DNA]</scope>
</reference>
<dbReference type="InterPro" id="IPR013783">
    <property type="entry name" value="Ig-like_fold"/>
</dbReference>
<gene>
    <name evidence="7" type="ORF">BTMF_LOCUS10199</name>
</gene>
<dbReference type="SUPFAM" id="SSF48726">
    <property type="entry name" value="Immunoglobulin"/>
    <property type="match status" value="2"/>
</dbReference>
<evidence type="ECO:0000256" key="5">
    <source>
        <dbReference type="ARBA" id="ARBA00023319"/>
    </source>
</evidence>
<dbReference type="WBParaSite" id="BTMF_0001217101-mRNA-1">
    <property type="protein sequence ID" value="BTMF_0001217101-mRNA-1"/>
    <property type="gene ID" value="BTMF_0001217101"/>
</dbReference>
<dbReference type="EMBL" id="UZAG01017424">
    <property type="protein sequence ID" value="VDO34644.1"/>
    <property type="molecule type" value="Genomic_DNA"/>
</dbReference>
<keyword evidence="5" id="KW-0393">Immunoglobulin domain</keyword>
<dbReference type="SMART" id="SM00408">
    <property type="entry name" value="IGc2"/>
    <property type="match status" value="2"/>
</dbReference>
<dbReference type="InterPro" id="IPR051275">
    <property type="entry name" value="Cell_adhesion_signaling"/>
</dbReference>
<feature type="domain" description="Ig-like" evidence="6">
    <location>
        <begin position="29"/>
        <end position="127"/>
    </location>
</feature>
<dbReference type="Gene3D" id="2.60.40.10">
    <property type="entry name" value="Immunoglobulins"/>
    <property type="match status" value="2"/>
</dbReference>